<protein>
    <recommendedName>
        <fullName evidence="1">DDE-1 domain-containing protein</fullName>
    </recommendedName>
</protein>
<dbReference type="InterPro" id="IPR036397">
    <property type="entry name" value="RNaseH_sf"/>
</dbReference>
<dbReference type="Gene3D" id="3.30.420.10">
    <property type="entry name" value="Ribonuclease H-like superfamily/Ribonuclease H"/>
    <property type="match status" value="1"/>
</dbReference>
<dbReference type="PANTHER" id="PTHR19303">
    <property type="entry name" value="TRANSPOSON"/>
    <property type="match status" value="1"/>
</dbReference>
<accession>A0ABQ8TSV7</accession>
<proteinExistence type="predicted"/>
<organism evidence="2 3">
    <name type="scientific">Periplaneta americana</name>
    <name type="common">American cockroach</name>
    <name type="synonym">Blatta americana</name>
    <dbReference type="NCBI Taxonomy" id="6978"/>
    <lineage>
        <taxon>Eukaryota</taxon>
        <taxon>Metazoa</taxon>
        <taxon>Ecdysozoa</taxon>
        <taxon>Arthropoda</taxon>
        <taxon>Hexapoda</taxon>
        <taxon>Insecta</taxon>
        <taxon>Pterygota</taxon>
        <taxon>Neoptera</taxon>
        <taxon>Polyneoptera</taxon>
        <taxon>Dictyoptera</taxon>
        <taxon>Blattodea</taxon>
        <taxon>Blattoidea</taxon>
        <taxon>Blattidae</taxon>
        <taxon>Blattinae</taxon>
        <taxon>Periplaneta</taxon>
    </lineage>
</organism>
<dbReference type="PANTHER" id="PTHR19303:SF74">
    <property type="entry name" value="POGO TRANSPOSABLE ELEMENT WITH KRAB DOMAIN"/>
    <property type="match status" value="1"/>
</dbReference>
<dbReference type="Pfam" id="PF03184">
    <property type="entry name" value="DDE_1"/>
    <property type="match status" value="1"/>
</dbReference>
<dbReference type="InterPro" id="IPR050863">
    <property type="entry name" value="CenT-Element_Derived"/>
</dbReference>
<dbReference type="EMBL" id="JAJSOF020000003">
    <property type="protein sequence ID" value="KAJ4449181.1"/>
    <property type="molecule type" value="Genomic_DNA"/>
</dbReference>
<reference evidence="2 3" key="1">
    <citation type="journal article" date="2022" name="Allergy">
        <title>Genome assembly and annotation of Periplaneta americana reveal a comprehensive cockroach allergen profile.</title>
        <authorList>
            <person name="Wang L."/>
            <person name="Xiong Q."/>
            <person name="Saelim N."/>
            <person name="Wang L."/>
            <person name="Nong W."/>
            <person name="Wan A.T."/>
            <person name="Shi M."/>
            <person name="Liu X."/>
            <person name="Cao Q."/>
            <person name="Hui J.H.L."/>
            <person name="Sookrung N."/>
            <person name="Leung T.F."/>
            <person name="Tungtrongchitr A."/>
            <person name="Tsui S.K.W."/>
        </authorList>
    </citation>
    <scope>NUCLEOTIDE SEQUENCE [LARGE SCALE GENOMIC DNA]</scope>
    <source>
        <strain evidence="2">PWHHKU_190912</strain>
    </source>
</reference>
<name>A0ABQ8TSV7_PERAM</name>
<evidence type="ECO:0000313" key="2">
    <source>
        <dbReference type="EMBL" id="KAJ4449181.1"/>
    </source>
</evidence>
<evidence type="ECO:0000259" key="1">
    <source>
        <dbReference type="Pfam" id="PF03184"/>
    </source>
</evidence>
<sequence>MPCPSETSGFNVPNYVSNRTSFLFCRQYLRRLSDIIDRSIDGQCAEAARKEFRRPFNSVVMILCPFNMRLKPRFARNGLSTEKEMSRLERKKKPVLDELVYLRSEAGFILQELLVQELQRFASFPVLNRRSIRKRQDNITRRNSEDKVAGVDWFRAFLKRNSGLSLRKPEDLSRTRAEGLCKEEVDHYFSILKQVLNDYQLFDKPHCIYNMDESGFPLNNRPLKIVSQKGKREVVSLTNVERGQNVTVVACCNAAGAYIPPMVIFKGVRNSIMYKDDLPPGSVVEMRDSGYINEDLFISCLNHFTKFKPDDKILITLDNHGSHTSVRALDYCKKNNIELLGLPPHTTHVLQPLNRTLFISLKIAYHKKATAWMHQNPNETINKQRFCKTFTTAWNLTASMGSALKEFSCTGIVPFSDSIVPEEKFSPSLLFKPLSSTDRPTTSAKLHKVLLVPRCCSSHQLPQPLLPSKLHQALQALRKICSHPHRHPKK</sequence>
<keyword evidence="3" id="KW-1185">Reference proteome</keyword>
<comment type="caution">
    <text evidence="2">The sequence shown here is derived from an EMBL/GenBank/DDBJ whole genome shotgun (WGS) entry which is preliminary data.</text>
</comment>
<dbReference type="Proteomes" id="UP001148838">
    <property type="component" value="Unassembled WGS sequence"/>
</dbReference>
<feature type="domain" description="DDE-1" evidence="1">
    <location>
        <begin position="244"/>
        <end position="395"/>
    </location>
</feature>
<evidence type="ECO:0000313" key="3">
    <source>
        <dbReference type="Proteomes" id="UP001148838"/>
    </source>
</evidence>
<dbReference type="InterPro" id="IPR004875">
    <property type="entry name" value="DDE_SF_endonuclease_dom"/>
</dbReference>
<gene>
    <name evidence="2" type="ORF">ANN_00577</name>
</gene>